<dbReference type="SMART" id="SM00241">
    <property type="entry name" value="ZP"/>
    <property type="match status" value="2"/>
</dbReference>
<feature type="transmembrane region" description="Helical" evidence="7">
    <location>
        <begin position="538"/>
        <end position="558"/>
    </location>
</feature>
<evidence type="ECO:0000313" key="12">
    <source>
        <dbReference type="Proteomes" id="UP001159405"/>
    </source>
</evidence>
<feature type="compositionally biased region" description="Low complexity" evidence="6">
    <location>
        <begin position="871"/>
        <end position="880"/>
    </location>
</feature>
<evidence type="ECO:0000259" key="10">
    <source>
        <dbReference type="PROSITE" id="PS51034"/>
    </source>
</evidence>
<evidence type="ECO:0000256" key="1">
    <source>
        <dbReference type="ARBA" id="ARBA00022729"/>
    </source>
</evidence>
<dbReference type="SUPFAM" id="SSF141072">
    <property type="entry name" value="CalX-like"/>
    <property type="match status" value="1"/>
</dbReference>
<name>A0ABN8NF99_9CNID</name>
<dbReference type="InterPro" id="IPR038081">
    <property type="entry name" value="CalX-like_sf"/>
</dbReference>
<dbReference type="Proteomes" id="UP001159405">
    <property type="component" value="Unassembled WGS sequence"/>
</dbReference>
<dbReference type="PANTHER" id="PTHR14002:SF43">
    <property type="entry name" value="DELTA-LIKE PROTEIN"/>
    <property type="match status" value="1"/>
</dbReference>
<evidence type="ECO:0000259" key="9">
    <source>
        <dbReference type="PROSITE" id="PS01180"/>
    </source>
</evidence>
<keyword evidence="7" id="KW-0472">Membrane</keyword>
<dbReference type="PANTHER" id="PTHR14002">
    <property type="entry name" value="ENDOGLIN/TGF-BETA RECEPTOR TYPE III"/>
    <property type="match status" value="1"/>
</dbReference>
<dbReference type="InterPro" id="IPR003644">
    <property type="entry name" value="Calx_beta"/>
</dbReference>
<feature type="domain" description="CUB" evidence="9">
    <location>
        <begin position="565"/>
        <end position="679"/>
    </location>
</feature>
<comment type="caution">
    <text evidence="11">The sequence shown here is derived from an EMBL/GenBank/DDBJ whole genome shotgun (WGS) entry which is preliminary data.</text>
</comment>
<dbReference type="PROSITE" id="PS01180">
    <property type="entry name" value="CUB"/>
    <property type="match status" value="2"/>
</dbReference>
<evidence type="ECO:0000256" key="5">
    <source>
        <dbReference type="PROSITE-ProRule" id="PRU00059"/>
    </source>
</evidence>
<dbReference type="InterPro" id="IPR035914">
    <property type="entry name" value="Sperma_CUB_dom_sf"/>
</dbReference>
<keyword evidence="4" id="KW-1015">Disulfide bond</keyword>
<keyword evidence="3" id="KW-0106">Calcium</keyword>
<dbReference type="Gene3D" id="2.60.40.4100">
    <property type="entry name" value="Zona pellucida, ZP-C domain"/>
    <property type="match status" value="2"/>
</dbReference>
<gene>
    <name evidence="11" type="ORF">PLOB_00014787</name>
</gene>
<dbReference type="InterPro" id="IPR000859">
    <property type="entry name" value="CUB_dom"/>
</dbReference>
<dbReference type="SMART" id="SM00237">
    <property type="entry name" value="Calx_beta"/>
    <property type="match status" value="1"/>
</dbReference>
<dbReference type="InterPro" id="IPR055356">
    <property type="entry name" value="ZP-N"/>
</dbReference>
<dbReference type="Gene3D" id="2.60.40.2030">
    <property type="match status" value="1"/>
</dbReference>
<protein>
    <recommendedName>
        <fullName evidence="13">CUB and zona pellucida-like domain-containing protein 1</fullName>
    </recommendedName>
</protein>
<proteinExistence type="predicted"/>
<feature type="transmembrane region" description="Helical" evidence="7">
    <location>
        <begin position="1527"/>
        <end position="1548"/>
    </location>
</feature>
<dbReference type="Pfam" id="PF00431">
    <property type="entry name" value="CUB"/>
    <property type="match status" value="2"/>
</dbReference>
<keyword evidence="7" id="KW-0812">Transmembrane</keyword>
<dbReference type="EMBL" id="CALNXK010000019">
    <property type="protein sequence ID" value="CAH3107123.1"/>
    <property type="molecule type" value="Genomic_DNA"/>
</dbReference>
<feature type="chain" id="PRO_5046098184" description="CUB and zona pellucida-like domain-containing protein 1" evidence="8">
    <location>
        <begin position="21"/>
        <end position="1582"/>
    </location>
</feature>
<dbReference type="Pfam" id="PF03160">
    <property type="entry name" value="Calx-beta"/>
    <property type="match status" value="1"/>
</dbReference>
<feature type="transmembrane region" description="Helical" evidence="7">
    <location>
        <begin position="469"/>
        <end position="495"/>
    </location>
</feature>
<dbReference type="InterPro" id="IPR055355">
    <property type="entry name" value="ZP-C"/>
</dbReference>
<feature type="domain" description="ZP" evidence="10">
    <location>
        <begin position="1237"/>
        <end position="1485"/>
    </location>
</feature>
<dbReference type="CDD" id="cd00041">
    <property type="entry name" value="CUB"/>
    <property type="match status" value="2"/>
</dbReference>
<evidence type="ECO:0000256" key="7">
    <source>
        <dbReference type="SAM" id="Phobius"/>
    </source>
</evidence>
<evidence type="ECO:0000313" key="11">
    <source>
        <dbReference type="EMBL" id="CAH3107123.1"/>
    </source>
</evidence>
<evidence type="ECO:0000256" key="6">
    <source>
        <dbReference type="SAM" id="MobiDB-lite"/>
    </source>
</evidence>
<feature type="domain" description="CUB" evidence="9">
    <location>
        <begin position="697"/>
        <end position="818"/>
    </location>
</feature>
<reference evidence="11 12" key="1">
    <citation type="submission" date="2022-05" db="EMBL/GenBank/DDBJ databases">
        <authorList>
            <consortium name="Genoscope - CEA"/>
            <person name="William W."/>
        </authorList>
    </citation>
    <scope>NUCLEOTIDE SEQUENCE [LARGE SCALE GENOMIC DNA]</scope>
</reference>
<feature type="region of interest" description="Disordered" evidence="6">
    <location>
        <begin position="899"/>
        <end position="924"/>
    </location>
</feature>
<dbReference type="Pfam" id="PF23344">
    <property type="entry name" value="ZP-N"/>
    <property type="match status" value="2"/>
</dbReference>
<evidence type="ECO:0000256" key="2">
    <source>
        <dbReference type="ARBA" id="ARBA00022737"/>
    </source>
</evidence>
<dbReference type="SMART" id="SM00042">
    <property type="entry name" value="CUB"/>
    <property type="match status" value="2"/>
</dbReference>
<feature type="compositionally biased region" description="Basic and acidic residues" evidence="6">
    <location>
        <begin position="913"/>
        <end position="924"/>
    </location>
</feature>
<keyword evidence="12" id="KW-1185">Reference proteome</keyword>
<evidence type="ECO:0000256" key="4">
    <source>
        <dbReference type="ARBA" id="ARBA00023157"/>
    </source>
</evidence>
<dbReference type="InterPro" id="IPR001507">
    <property type="entry name" value="ZP_dom"/>
</dbReference>
<feature type="region of interest" description="Disordered" evidence="6">
    <location>
        <begin position="858"/>
        <end position="880"/>
    </location>
</feature>
<sequence>MPQVGKFFIIQVLAIYLCTAQDAVFQFKRSEINVPEDSGQVTVVIENTGNTDVSAGVRVTTSEITASPDVDYETTDSIVIFASGDAEKTVSISIIDDDEVEGEEAFEVKLALNDPAQPGVTIGDRAMTTVVIEDIEGVSTALATLTTESPSTAASASNGGGNITLDVEAKIAVVCEPDYIEVTLMTADYPGIIVNDSLLHLADASCVAGYKDDDMIKFTFGLEACGTEQTSDEKRILYNNKIYLTADEESDDDAITRKHMQIIPFQCGYDKTYTISKVSYSPRTTMVITDAEGYGNFTYEMFMYESEDMEDKVEEFPKAVGLGQPMYFGFQVTSADSQLNVFPDVCKATASSEFDSTPDHLIIENACSRDNTLKYTYTKGAFHNFSVSAFRFKENYDDVYIHCKLTVCRESDTGSRCDRGCEASRRRRRSIQEDFSANVRIGPLSYKSMVDKQDVTQEESSGAEASNSMVMIVAVLVGILGTVALGLVIAVVVLGRRRRYAAVNKGAQLIVAEEMNFAQFIKNDFYRPLKPKNRKMNLLQFLKLFPLTVIFASFPATIDANIKACSPSNTNIEIDAQLPGEISTPAFPNGYSGGSCIWKIQAPVNFRLAITIEVLQFKKWDDYLVIRDGDGSSSPLIGKYGPCASGSVTLFSSGRSAFLQTVSTVFSSSDKLSISYRAIDPDDIDCSSQAENPPNYCSENTKLKEVAGVLSSPNFPNNYDAGEYCLWEISAPQGYRIQAEVRWFGVEDHRYSRPGRCEDDYLVITEYLGNTSDDNIVARLCGCKETYTYISPKEKMWFSFTSYKKANWPGFYVSYQVLAPEECPADKTNCSLKTMAPVGFNAQGQVCSFPAPPSTTSAQVMTSSAVPSLPPSSDTSLPKKSTLAVQEIASAISYSESSLTGSYMPQSSAKASSEAEKASKLEDKTTEALSLVSGSTESANEAKLSALKTRTLITSPPTHRGLISDAKSSKNVESTRRLFMTSRTSSTERSSSIEVAGPQKTTVVISPSPVATSTLTMRDRDQDSTITSSLLRISEDTFATTKANFRSNHTEILDHATNSVKSTQTVTGISGASVVHVKESDTDAPAVAQLKNSRSSLFSAESIKMKGSTMASYTTENIKPSVSGETKASRTTDRKYTMTPGETMVEWLPSTTVHQSSIRGTEPVLKTTSLAGPLSVVSHHSDYVSSASQRIIIQPSETSEESEDTPHATSVIVTQKPPANTTDVLFIEGAPEGISVKCTHYAIEVIISRIQQPKLDISTVHLQDPLCKVTSSNATHALLTSPLESCDTEQRMSKFYFIYSNSLMGDTRFGETAKITRDGRLKFEFQCLYRRIHVLSIVSYSPRRKDAQTDGDGVGNFSFGMDLYEDSKYDVVVSQYPFNVYPGQRIFLKVDVKSNDRELVTFLDECWATPSTNPRDQTRYTIIEKGCPRDPTIVYNYEKSAIQKFSMKAFKFRRFPTSRVYVHCNVETCRRADTDSVCETGCVENGRRRRENKPYIMDKELFLSLGPVKLQQKKPAESQMSFVHFKALIGLLGVTSLILLTAIVVILIKRRKRYNTCIWFTSRTQKSQDGNETNSKLMTTEL</sequence>
<dbReference type="InterPro" id="IPR042235">
    <property type="entry name" value="ZP-C_dom"/>
</dbReference>
<feature type="domain" description="ZP" evidence="10">
    <location>
        <begin position="174"/>
        <end position="424"/>
    </location>
</feature>
<organism evidence="11 12">
    <name type="scientific">Porites lobata</name>
    <dbReference type="NCBI Taxonomy" id="104759"/>
    <lineage>
        <taxon>Eukaryota</taxon>
        <taxon>Metazoa</taxon>
        <taxon>Cnidaria</taxon>
        <taxon>Anthozoa</taxon>
        <taxon>Hexacorallia</taxon>
        <taxon>Scleractinia</taxon>
        <taxon>Fungiina</taxon>
        <taxon>Poritidae</taxon>
        <taxon>Porites</taxon>
    </lineage>
</organism>
<dbReference type="PROSITE" id="PS51034">
    <property type="entry name" value="ZP_2"/>
    <property type="match status" value="2"/>
</dbReference>
<dbReference type="Pfam" id="PF00100">
    <property type="entry name" value="Zona_pellucida"/>
    <property type="match status" value="2"/>
</dbReference>
<comment type="caution">
    <text evidence="5">Lacks conserved residue(s) required for the propagation of feature annotation.</text>
</comment>
<feature type="signal peptide" evidence="8">
    <location>
        <begin position="1"/>
        <end position="20"/>
    </location>
</feature>
<dbReference type="Gene3D" id="2.60.40.3210">
    <property type="entry name" value="Zona pellucida, ZP-N domain"/>
    <property type="match status" value="2"/>
</dbReference>
<evidence type="ECO:0008006" key="13">
    <source>
        <dbReference type="Google" id="ProtNLM"/>
    </source>
</evidence>
<keyword evidence="2" id="KW-0677">Repeat</keyword>
<dbReference type="Gene3D" id="2.60.120.290">
    <property type="entry name" value="Spermadhesin, CUB domain"/>
    <property type="match status" value="2"/>
</dbReference>
<dbReference type="SUPFAM" id="SSF49854">
    <property type="entry name" value="Spermadhesin, CUB domain"/>
    <property type="match status" value="2"/>
</dbReference>
<accession>A0ABN8NF99</accession>
<evidence type="ECO:0000256" key="3">
    <source>
        <dbReference type="ARBA" id="ARBA00022837"/>
    </source>
</evidence>
<keyword evidence="1 8" id="KW-0732">Signal</keyword>
<evidence type="ECO:0000256" key="8">
    <source>
        <dbReference type="SAM" id="SignalP"/>
    </source>
</evidence>
<keyword evidence="7" id="KW-1133">Transmembrane helix</keyword>